<feature type="domain" description="YbaK/aminoacyl-tRNA synthetase-associated" evidence="1">
    <location>
        <begin position="26"/>
        <end position="141"/>
    </location>
</feature>
<dbReference type="Pfam" id="PF04073">
    <property type="entry name" value="tRNA_edit"/>
    <property type="match status" value="1"/>
</dbReference>
<dbReference type="Proteomes" id="UP000244810">
    <property type="component" value="Unassembled WGS sequence"/>
</dbReference>
<dbReference type="RefSeq" id="WP_107752856.1">
    <property type="nucleotide sequence ID" value="NZ_QBKF01000008.1"/>
</dbReference>
<sequence>MSKSLARVAKAIEDIGLRAEILNPGPSRTAEAAAVACGCELDQIVKSLIFQGESGQIYLFLTAGGNRLDPDRAALLAGEALSRADAATVRAVTGFAIGGVAPVGHLTPPAIFADPRLRDFALVYAAAGTPDHVFSVEPGALIAACGAREGAFTA</sequence>
<keyword evidence="3" id="KW-1185">Reference proteome</keyword>
<dbReference type="InterPro" id="IPR007214">
    <property type="entry name" value="YbaK/aa-tRNA-synth-assoc-dom"/>
</dbReference>
<comment type="caution">
    <text evidence="2">The sequence shown here is derived from an EMBL/GenBank/DDBJ whole genome shotgun (WGS) entry which is preliminary data.</text>
</comment>
<evidence type="ECO:0000259" key="1">
    <source>
        <dbReference type="Pfam" id="PF04073"/>
    </source>
</evidence>
<dbReference type="Gene3D" id="3.90.960.10">
    <property type="entry name" value="YbaK/aminoacyl-tRNA synthetase-associated domain"/>
    <property type="match status" value="1"/>
</dbReference>
<dbReference type="AlphaFoldDB" id="A0A2T7UPL6"/>
<proteinExistence type="predicted"/>
<reference evidence="2 3" key="1">
    <citation type="journal article" date="2011" name="Syst. Appl. Microbiol.">
        <title>Defluviimonas denitrificans gen. nov., sp. nov., and Pararhodobacter aggregans gen. nov., sp. nov., non-phototrophic Rhodobacteraceae from the biofilter of a marine aquaculture.</title>
        <authorList>
            <person name="Foesel B.U."/>
            <person name="Drake H.L."/>
            <person name="Schramm A."/>
        </authorList>
    </citation>
    <scope>NUCLEOTIDE SEQUENCE [LARGE SCALE GENOMIC DNA]</scope>
    <source>
        <strain evidence="2 3">D1-19</strain>
    </source>
</reference>
<dbReference type="GO" id="GO:0002161">
    <property type="term" value="F:aminoacyl-tRNA deacylase activity"/>
    <property type="evidence" value="ECO:0007669"/>
    <property type="project" value="InterPro"/>
</dbReference>
<dbReference type="EMBL" id="QDDR01000008">
    <property type="protein sequence ID" value="PVE46632.1"/>
    <property type="molecule type" value="Genomic_DNA"/>
</dbReference>
<accession>A0A2T7UPL6</accession>
<gene>
    <name evidence="2" type="ORF">DDE23_15920</name>
</gene>
<dbReference type="InterPro" id="IPR036754">
    <property type="entry name" value="YbaK/aa-tRNA-synt-asso_dom_sf"/>
</dbReference>
<protein>
    <submittedName>
        <fullName evidence="2">Aminoacyl-tRNA deacylase</fullName>
    </submittedName>
</protein>
<evidence type="ECO:0000313" key="2">
    <source>
        <dbReference type="EMBL" id="PVE46632.1"/>
    </source>
</evidence>
<dbReference type="OrthoDB" id="9798760at2"/>
<name>A0A2T7UPL6_9RHOB</name>
<evidence type="ECO:0000313" key="3">
    <source>
        <dbReference type="Proteomes" id="UP000244810"/>
    </source>
</evidence>
<dbReference type="SUPFAM" id="SSF55826">
    <property type="entry name" value="YbaK/ProRS associated domain"/>
    <property type="match status" value="1"/>
</dbReference>
<dbReference type="PANTHER" id="PTHR30411">
    <property type="entry name" value="CYTOPLASMIC PROTEIN"/>
    <property type="match status" value="1"/>
</dbReference>
<dbReference type="CDD" id="cd04333">
    <property type="entry name" value="ProX_deacylase"/>
    <property type="match status" value="1"/>
</dbReference>
<organism evidence="2 3">
    <name type="scientific">Pararhodobacter aggregans</name>
    <dbReference type="NCBI Taxonomy" id="404875"/>
    <lineage>
        <taxon>Bacteria</taxon>
        <taxon>Pseudomonadati</taxon>
        <taxon>Pseudomonadota</taxon>
        <taxon>Alphaproteobacteria</taxon>
        <taxon>Rhodobacterales</taxon>
        <taxon>Paracoccaceae</taxon>
        <taxon>Pararhodobacter</taxon>
    </lineage>
</organism>
<dbReference type="PANTHER" id="PTHR30411:SF1">
    <property type="entry name" value="CYTOPLASMIC PROTEIN"/>
    <property type="match status" value="1"/>
</dbReference>